<proteinExistence type="predicted"/>
<evidence type="ECO:0000313" key="2">
    <source>
        <dbReference type="EMBL" id="VDN64224.1"/>
    </source>
</evidence>
<dbReference type="Pfam" id="PF06877">
    <property type="entry name" value="RraB"/>
    <property type="match status" value="1"/>
</dbReference>
<sequence length="122" mass="13767">MFDHGETMSEVVAALLDNAYQDTQLLISNDQHGDIFSEFREVDFTLYSKNKEKGELIVSFINDNNYGKASYEEIEQSHRITVVINMPTTQNLICSVSGLMVCLAALYDLEYDGWGCALKINT</sequence>
<dbReference type="Gene3D" id="3.30.70.970">
    <property type="entry name" value="RraB-like"/>
    <property type="match status" value="1"/>
</dbReference>
<protein>
    <recommendedName>
        <fullName evidence="1">Regulator of ribonuclease activity B domain-containing protein</fullName>
    </recommendedName>
</protein>
<gene>
    <name evidence="2" type="ORF">POT9AD_3249</name>
</gene>
<feature type="domain" description="Regulator of ribonuclease activity B" evidence="1">
    <location>
        <begin position="22"/>
        <end position="116"/>
    </location>
</feature>
<name>A0A653B6E0_ECTOL</name>
<dbReference type="InterPro" id="IPR036701">
    <property type="entry name" value="RraB-like_sf"/>
</dbReference>
<dbReference type="SUPFAM" id="SSF89946">
    <property type="entry name" value="Hypothetical protein VC0424"/>
    <property type="match status" value="1"/>
</dbReference>
<dbReference type="InterPro" id="IPR009671">
    <property type="entry name" value="RraB_dom"/>
</dbReference>
<dbReference type="AlphaFoldDB" id="A0A653B6E0"/>
<evidence type="ECO:0000259" key="1">
    <source>
        <dbReference type="Pfam" id="PF06877"/>
    </source>
</evidence>
<accession>A0A653B6E0</accession>
<dbReference type="EMBL" id="LR130779">
    <property type="protein sequence ID" value="VDN64224.1"/>
    <property type="molecule type" value="Genomic_DNA"/>
</dbReference>
<reference evidence="2" key="1">
    <citation type="submission" date="2018-11" db="EMBL/GenBank/DDBJ databases">
        <authorList>
            <consortium name="Genoscope - CEA"/>
            <person name="William W."/>
        </authorList>
    </citation>
    <scope>NUCLEOTIDE SEQUENCE [LARGE SCALE GENOMIC DNA]</scope>
    <source>
        <strain evidence="2">T9AD</strain>
    </source>
</reference>
<organism evidence="2">
    <name type="scientific">Ectopseudomonas oleovorans</name>
    <name type="common">Pseudomonas oleovorans</name>
    <dbReference type="NCBI Taxonomy" id="301"/>
    <lineage>
        <taxon>Bacteria</taxon>
        <taxon>Pseudomonadati</taxon>
        <taxon>Pseudomonadota</taxon>
        <taxon>Gammaproteobacteria</taxon>
        <taxon>Pseudomonadales</taxon>
        <taxon>Pseudomonadaceae</taxon>
        <taxon>Ectopseudomonas</taxon>
    </lineage>
</organism>